<dbReference type="GO" id="GO:0002949">
    <property type="term" value="P:tRNA threonylcarbamoyladenosine modification"/>
    <property type="evidence" value="ECO:0007669"/>
    <property type="project" value="UniProtKB-UniRule"/>
</dbReference>
<feature type="region of interest" description="Disordered" evidence="8">
    <location>
        <begin position="410"/>
        <end position="454"/>
    </location>
</feature>
<accession>A0A0D3I9B5</accession>
<comment type="subcellular location">
    <subcellularLocation>
        <location evidence="7">Mitochondrion</location>
    </subcellularLocation>
</comment>
<dbReference type="EC" id="2.3.1.234" evidence="1"/>
<keyword evidence="9" id="KW-0732">Signal</keyword>
<dbReference type="PaxDb" id="2903-EOD07850"/>
<dbReference type="PANTHER" id="PTHR11735">
    <property type="entry name" value="TRNA N6-ADENOSINE THREONYLCARBAMOYLTRANSFERASE"/>
    <property type="match status" value="1"/>
</dbReference>
<evidence type="ECO:0000256" key="5">
    <source>
        <dbReference type="ARBA" id="ARBA00023315"/>
    </source>
</evidence>
<dbReference type="InterPro" id="IPR043129">
    <property type="entry name" value="ATPase_NBD"/>
</dbReference>
<sequence>MHPLLSLRASLLLVGSAVPLARPPRASAVRACARAAVGRPKAVGWDGARGLARRAGGAPLREPFTVLGIETSCDDTGVAVVRSDGEILGEAIASQAELHEAWGGVVPGIARDAHRDALGGAVELALRRAGLSSAAEVDAVAVTVGPGLEICLRVGCEEAVRLATAHGKAFVAVHHLEAHVLMARLACHPPPPFPFLTLLTSGGHCQLLLTRGIGDHQVIGSTLDDALGEAYDKVARLLELPVGGGGGPALESLAREGDPSATPLPVPMRNKPSFDFSLAYHRRLKTAVRLAVERASEEERASPAFRAGVAASFQNAALRHLEMRLTRARDSLGCAPDTLVLSGGVAANAELRRRTPSPRDDGAPWRMVVPPPRLCTDNGVMVAWAAAERLKLGLTDAPDVEHVRARWPLGRPLQGGEEAPLRVSANRNQPRRRPASEPGAVEPTRPKTNAGSTS</sequence>
<name>A0A0D3I9B5_EMIH1</name>
<dbReference type="PRINTS" id="PR00789">
    <property type="entry name" value="OSIALOPTASE"/>
</dbReference>
<comment type="cofactor">
    <cofactor evidence="7">
        <name>a divalent metal cation</name>
        <dbReference type="ChEBI" id="CHEBI:60240"/>
    </cofactor>
    <text evidence="7">Binds 1 divalent metal cation per subunit.</text>
</comment>
<comment type="catalytic activity">
    <reaction evidence="6 7">
        <text>L-threonylcarbamoyladenylate + adenosine(37) in tRNA = N(6)-L-threonylcarbamoyladenosine(37) in tRNA + AMP + H(+)</text>
        <dbReference type="Rhea" id="RHEA:37059"/>
        <dbReference type="Rhea" id="RHEA-COMP:10162"/>
        <dbReference type="Rhea" id="RHEA-COMP:10163"/>
        <dbReference type="ChEBI" id="CHEBI:15378"/>
        <dbReference type="ChEBI" id="CHEBI:73682"/>
        <dbReference type="ChEBI" id="CHEBI:74411"/>
        <dbReference type="ChEBI" id="CHEBI:74418"/>
        <dbReference type="ChEBI" id="CHEBI:456215"/>
        <dbReference type="EC" id="2.3.1.234"/>
    </reaction>
</comment>
<keyword evidence="5 7" id="KW-0012">Acyltransferase</keyword>
<dbReference type="Pfam" id="PF00814">
    <property type="entry name" value="TsaD"/>
    <property type="match status" value="1"/>
</dbReference>
<feature type="domain" description="Gcp-like" evidence="10">
    <location>
        <begin position="86"/>
        <end position="384"/>
    </location>
</feature>
<dbReference type="NCBIfam" id="TIGR00329">
    <property type="entry name" value="gcp_kae1"/>
    <property type="match status" value="1"/>
</dbReference>
<dbReference type="CDD" id="cd24134">
    <property type="entry name" value="ASKHA_NBD_OSGEPL1_QRI7_euk"/>
    <property type="match status" value="1"/>
</dbReference>
<keyword evidence="4 7" id="KW-0479">Metal-binding</keyword>
<dbReference type="SUPFAM" id="SSF53067">
    <property type="entry name" value="Actin-like ATPase domain"/>
    <property type="match status" value="1"/>
</dbReference>
<dbReference type="RefSeq" id="XP_005760279.1">
    <property type="nucleotide sequence ID" value="XM_005760222.1"/>
</dbReference>
<protein>
    <recommendedName>
        <fullName evidence="1">N(6)-L-threonylcarbamoyladenine synthase</fullName>
        <ecNumber evidence="1">2.3.1.234</ecNumber>
    </recommendedName>
</protein>
<dbReference type="InterPro" id="IPR000905">
    <property type="entry name" value="Gcp-like_dom"/>
</dbReference>
<dbReference type="HAMAP" id="MF_01445">
    <property type="entry name" value="TsaD"/>
    <property type="match status" value="1"/>
</dbReference>
<dbReference type="NCBIfam" id="TIGR03723">
    <property type="entry name" value="T6A_TsaD_YgjD"/>
    <property type="match status" value="1"/>
</dbReference>
<feature type="region of interest" description="Disordered" evidence="8">
    <location>
        <begin position="249"/>
        <end position="268"/>
    </location>
</feature>
<organism evidence="11 12">
    <name type="scientific">Emiliania huxleyi (strain CCMP1516)</name>
    <dbReference type="NCBI Taxonomy" id="280463"/>
    <lineage>
        <taxon>Eukaryota</taxon>
        <taxon>Haptista</taxon>
        <taxon>Haptophyta</taxon>
        <taxon>Prymnesiophyceae</taxon>
        <taxon>Isochrysidales</taxon>
        <taxon>Noelaerhabdaceae</taxon>
        <taxon>Emiliania</taxon>
    </lineage>
</organism>
<feature type="chain" id="PRO_5044290976" description="N(6)-L-threonylcarbamoyladenine synthase" evidence="9">
    <location>
        <begin position="29"/>
        <end position="454"/>
    </location>
</feature>
<evidence type="ECO:0000256" key="7">
    <source>
        <dbReference type="HAMAP-Rule" id="MF_03179"/>
    </source>
</evidence>
<dbReference type="STRING" id="2903.R1CZN8"/>
<evidence type="ECO:0000259" key="10">
    <source>
        <dbReference type="Pfam" id="PF00814"/>
    </source>
</evidence>
<evidence type="ECO:0000256" key="2">
    <source>
        <dbReference type="ARBA" id="ARBA00022679"/>
    </source>
</evidence>
<comment type="subunit">
    <text evidence="7">Homodimer.</text>
</comment>
<evidence type="ECO:0000256" key="1">
    <source>
        <dbReference type="ARBA" id="ARBA00012156"/>
    </source>
</evidence>
<dbReference type="PANTHER" id="PTHR11735:SF6">
    <property type="entry name" value="TRNA N6-ADENOSINE THREONYLCARBAMOYLTRANSFERASE, MITOCHONDRIAL"/>
    <property type="match status" value="1"/>
</dbReference>
<dbReference type="Gene3D" id="3.30.420.40">
    <property type="match status" value="2"/>
</dbReference>
<comment type="function">
    <text evidence="7">Required for the formation of a threonylcarbamoyl group on adenosine at position 37 (t(6)A37) in mitochondrial tRNAs that read codons beginning with adenine. Probably involved in the transfer of the threonylcarbamoyl moiety of threonylcarbamoyl-AMP (TC-AMP) to the N6 group of A37. Involved in mitochondrial genome maintenance.</text>
</comment>
<dbReference type="InterPro" id="IPR022450">
    <property type="entry name" value="TsaD"/>
</dbReference>
<proteinExistence type="inferred from homology"/>
<keyword evidence="2 7" id="KW-0808">Transferase</keyword>
<comment type="similarity">
    <text evidence="7">Belongs to the KAE1 / TsaD family.</text>
</comment>
<evidence type="ECO:0000256" key="3">
    <source>
        <dbReference type="ARBA" id="ARBA00022694"/>
    </source>
</evidence>
<evidence type="ECO:0000256" key="6">
    <source>
        <dbReference type="ARBA" id="ARBA00048117"/>
    </source>
</evidence>
<reference evidence="12" key="1">
    <citation type="journal article" date="2013" name="Nature">
        <title>Pan genome of the phytoplankton Emiliania underpins its global distribution.</title>
        <authorList>
            <person name="Read B.A."/>
            <person name="Kegel J."/>
            <person name="Klute M.J."/>
            <person name="Kuo A."/>
            <person name="Lefebvre S.C."/>
            <person name="Maumus F."/>
            <person name="Mayer C."/>
            <person name="Miller J."/>
            <person name="Monier A."/>
            <person name="Salamov A."/>
            <person name="Young J."/>
            <person name="Aguilar M."/>
            <person name="Claverie J.M."/>
            <person name="Frickenhaus S."/>
            <person name="Gonzalez K."/>
            <person name="Herman E.K."/>
            <person name="Lin Y.C."/>
            <person name="Napier J."/>
            <person name="Ogata H."/>
            <person name="Sarno A.F."/>
            <person name="Shmutz J."/>
            <person name="Schroeder D."/>
            <person name="de Vargas C."/>
            <person name="Verret F."/>
            <person name="von Dassow P."/>
            <person name="Valentin K."/>
            <person name="Van de Peer Y."/>
            <person name="Wheeler G."/>
            <person name="Dacks J.B."/>
            <person name="Delwiche C.F."/>
            <person name="Dyhrman S.T."/>
            <person name="Glockner G."/>
            <person name="John U."/>
            <person name="Richards T."/>
            <person name="Worden A.Z."/>
            <person name="Zhang X."/>
            <person name="Grigoriev I.V."/>
            <person name="Allen A.E."/>
            <person name="Bidle K."/>
            <person name="Borodovsky M."/>
            <person name="Bowler C."/>
            <person name="Brownlee C."/>
            <person name="Cock J.M."/>
            <person name="Elias M."/>
            <person name="Gladyshev V.N."/>
            <person name="Groth M."/>
            <person name="Guda C."/>
            <person name="Hadaegh A."/>
            <person name="Iglesias-Rodriguez M.D."/>
            <person name="Jenkins J."/>
            <person name="Jones B.M."/>
            <person name="Lawson T."/>
            <person name="Leese F."/>
            <person name="Lindquist E."/>
            <person name="Lobanov A."/>
            <person name="Lomsadze A."/>
            <person name="Malik S.B."/>
            <person name="Marsh M.E."/>
            <person name="Mackinder L."/>
            <person name="Mock T."/>
            <person name="Mueller-Roeber B."/>
            <person name="Pagarete A."/>
            <person name="Parker M."/>
            <person name="Probert I."/>
            <person name="Quesneville H."/>
            <person name="Raines C."/>
            <person name="Rensing S.A."/>
            <person name="Riano-Pachon D.M."/>
            <person name="Richier S."/>
            <person name="Rokitta S."/>
            <person name="Shiraiwa Y."/>
            <person name="Soanes D.M."/>
            <person name="van der Giezen M."/>
            <person name="Wahlund T.M."/>
            <person name="Williams B."/>
            <person name="Wilson W."/>
            <person name="Wolfe G."/>
            <person name="Wurch L.L."/>
        </authorList>
    </citation>
    <scope>NUCLEOTIDE SEQUENCE</scope>
</reference>
<evidence type="ECO:0000256" key="4">
    <source>
        <dbReference type="ARBA" id="ARBA00022723"/>
    </source>
</evidence>
<keyword evidence="12" id="KW-1185">Reference proteome</keyword>
<dbReference type="EnsemblProtists" id="EOD07850">
    <property type="protein sequence ID" value="EOD07850"/>
    <property type="gene ID" value="EMIHUDRAFT_77185"/>
</dbReference>
<evidence type="ECO:0000313" key="11">
    <source>
        <dbReference type="EnsemblProtists" id="EOD07850"/>
    </source>
</evidence>
<evidence type="ECO:0000256" key="8">
    <source>
        <dbReference type="SAM" id="MobiDB-lite"/>
    </source>
</evidence>
<reference evidence="11" key="2">
    <citation type="submission" date="2024-10" db="UniProtKB">
        <authorList>
            <consortium name="EnsemblProtists"/>
        </authorList>
    </citation>
    <scope>IDENTIFICATION</scope>
</reference>
<dbReference type="GO" id="GO:0061711">
    <property type="term" value="F:tRNA N(6)-L-threonylcarbamoyladenine synthase activity"/>
    <property type="evidence" value="ECO:0007669"/>
    <property type="project" value="UniProtKB-EC"/>
</dbReference>
<dbReference type="InterPro" id="IPR017861">
    <property type="entry name" value="KAE1/TsaD"/>
</dbReference>
<dbReference type="GeneID" id="17254000"/>
<evidence type="ECO:0000256" key="9">
    <source>
        <dbReference type="SAM" id="SignalP"/>
    </source>
</evidence>
<dbReference type="KEGG" id="ehx:EMIHUDRAFT_77185"/>
<evidence type="ECO:0000313" key="12">
    <source>
        <dbReference type="Proteomes" id="UP000013827"/>
    </source>
</evidence>
<dbReference type="GO" id="GO:0046872">
    <property type="term" value="F:metal ion binding"/>
    <property type="evidence" value="ECO:0007669"/>
    <property type="project" value="UniProtKB-KW"/>
</dbReference>
<dbReference type="GO" id="GO:0005739">
    <property type="term" value="C:mitochondrion"/>
    <property type="evidence" value="ECO:0007669"/>
    <property type="project" value="UniProtKB-SubCell"/>
</dbReference>
<feature type="signal peptide" evidence="9">
    <location>
        <begin position="1"/>
        <end position="28"/>
    </location>
</feature>
<dbReference type="HOGENOM" id="CLU_023208_1_1_1"/>
<keyword evidence="7" id="KW-0496">Mitochondrion</keyword>
<keyword evidence="3 7" id="KW-0819">tRNA processing</keyword>
<dbReference type="AlphaFoldDB" id="A0A0D3I9B5"/>
<dbReference type="eggNOG" id="KOG2707">
    <property type="taxonomic scope" value="Eukaryota"/>
</dbReference>
<dbReference type="Proteomes" id="UP000013827">
    <property type="component" value="Unassembled WGS sequence"/>
</dbReference>